<evidence type="ECO:0000313" key="3">
    <source>
        <dbReference type="EMBL" id="ORJ60390.1"/>
    </source>
</evidence>
<dbReference type="Gene3D" id="1.20.144.10">
    <property type="entry name" value="Phosphatidic acid phosphatase type 2/haloperoxidase"/>
    <property type="match status" value="1"/>
</dbReference>
<protein>
    <submittedName>
        <fullName evidence="3">Phosphatase PAP2 family protein</fullName>
    </submittedName>
</protein>
<evidence type="ECO:0000259" key="2">
    <source>
        <dbReference type="SMART" id="SM00014"/>
    </source>
</evidence>
<dbReference type="InterPro" id="IPR000326">
    <property type="entry name" value="PAP2/HPO"/>
</dbReference>
<dbReference type="CDD" id="cd03392">
    <property type="entry name" value="PAP2_like_2"/>
    <property type="match status" value="1"/>
</dbReference>
<keyword evidence="1" id="KW-0812">Transmembrane</keyword>
<gene>
    <name evidence="3" type="ORF">B5M45_13365</name>
</gene>
<evidence type="ECO:0000313" key="4">
    <source>
        <dbReference type="Proteomes" id="UP000193040"/>
    </source>
</evidence>
<sequence>MTHRKCVALSVAALAVAGYAAMWAGFRAQWGWLHGFDWWLLNAAHDVGVKHPVWVRVWSSISFWLGPDPLRLLDAVVAVLAFVRRNVRAGVLLVVCGPLNGLVTLVAKTLADRPRPSTMLVVVPQSSFPSGHAMETMAAVLALLAVVLPALHRATGAVAIAMSALVLVLVGVSRVALNVHHPSDVLAGWCLGYLYALLCLIVIRPKPLRTLAFR</sequence>
<dbReference type="InterPro" id="IPR036938">
    <property type="entry name" value="PAP2/HPO_sf"/>
</dbReference>
<name>A0A1X0Y5A3_MYCSI</name>
<dbReference type="PANTHER" id="PTHR14969">
    <property type="entry name" value="SPHINGOSINE-1-PHOSPHATE PHOSPHOHYDROLASE"/>
    <property type="match status" value="1"/>
</dbReference>
<reference evidence="3 4" key="1">
    <citation type="submission" date="2017-03" db="EMBL/GenBank/DDBJ databases">
        <title>Genomic insights into Mycobacterium simiae human colonization.</title>
        <authorList>
            <person name="Steffani J.L."/>
            <person name="Brunck M.E."/>
            <person name="Cruz E."/>
            <person name="Montiel R."/>
            <person name="Barona F."/>
        </authorList>
    </citation>
    <scope>NUCLEOTIDE SEQUENCE [LARGE SCALE GENOMIC DNA]</scope>
    <source>
        <strain evidence="3 4">MsiGto</strain>
    </source>
</reference>
<dbReference type="Proteomes" id="UP000193040">
    <property type="component" value="Unassembled WGS sequence"/>
</dbReference>
<proteinExistence type="predicted"/>
<dbReference type="EMBL" id="MZZM01000017">
    <property type="protein sequence ID" value="ORJ60390.1"/>
    <property type="molecule type" value="Genomic_DNA"/>
</dbReference>
<feature type="transmembrane region" description="Helical" evidence="1">
    <location>
        <begin position="61"/>
        <end position="83"/>
    </location>
</feature>
<feature type="transmembrane region" description="Helical" evidence="1">
    <location>
        <begin position="131"/>
        <end position="151"/>
    </location>
</feature>
<feature type="transmembrane region" description="Helical" evidence="1">
    <location>
        <begin position="158"/>
        <end position="179"/>
    </location>
</feature>
<keyword evidence="4" id="KW-1185">Reference proteome</keyword>
<evidence type="ECO:0000256" key="1">
    <source>
        <dbReference type="SAM" id="Phobius"/>
    </source>
</evidence>
<dbReference type="AlphaFoldDB" id="A0A1X0Y5A3"/>
<dbReference type="STRING" id="1784.VC42_16960"/>
<dbReference type="Pfam" id="PF01569">
    <property type="entry name" value="PAP2"/>
    <property type="match status" value="1"/>
</dbReference>
<dbReference type="PANTHER" id="PTHR14969:SF13">
    <property type="entry name" value="AT30094P"/>
    <property type="match status" value="1"/>
</dbReference>
<feature type="domain" description="Phosphatidic acid phosphatase type 2/haloperoxidase" evidence="2">
    <location>
        <begin position="91"/>
        <end position="200"/>
    </location>
</feature>
<dbReference type="SMART" id="SM00014">
    <property type="entry name" value="acidPPc"/>
    <property type="match status" value="1"/>
</dbReference>
<dbReference type="SUPFAM" id="SSF48317">
    <property type="entry name" value="Acid phosphatase/Vanadium-dependent haloperoxidase"/>
    <property type="match status" value="1"/>
</dbReference>
<comment type="caution">
    <text evidence="3">The sequence shown here is derived from an EMBL/GenBank/DDBJ whole genome shotgun (WGS) entry which is preliminary data.</text>
</comment>
<feature type="transmembrane region" description="Helical" evidence="1">
    <location>
        <begin position="90"/>
        <end position="111"/>
    </location>
</feature>
<keyword evidence="1" id="KW-1133">Transmembrane helix</keyword>
<organism evidence="3 4">
    <name type="scientific">Mycobacterium simiae</name>
    <name type="common">Mycobacterium habana</name>
    <dbReference type="NCBI Taxonomy" id="1784"/>
    <lineage>
        <taxon>Bacteria</taxon>
        <taxon>Bacillati</taxon>
        <taxon>Actinomycetota</taxon>
        <taxon>Actinomycetes</taxon>
        <taxon>Mycobacteriales</taxon>
        <taxon>Mycobacteriaceae</taxon>
        <taxon>Mycobacterium</taxon>
        <taxon>Mycobacterium simiae complex</taxon>
    </lineage>
</organism>
<feature type="transmembrane region" description="Helical" evidence="1">
    <location>
        <begin position="185"/>
        <end position="203"/>
    </location>
</feature>
<keyword evidence="1" id="KW-0472">Membrane</keyword>
<dbReference type="RefSeq" id="WP_084950499.1">
    <property type="nucleotide sequence ID" value="NZ_MZZM01000017.1"/>
</dbReference>
<accession>A0A1X0Y5A3</accession>